<feature type="region of interest" description="Disordered" evidence="1">
    <location>
        <begin position="17"/>
        <end position="42"/>
    </location>
</feature>
<dbReference type="AlphaFoldDB" id="A0A1I8AU91"/>
<evidence type="ECO:0000256" key="1">
    <source>
        <dbReference type="SAM" id="MobiDB-lite"/>
    </source>
</evidence>
<dbReference type="Proteomes" id="UP000095287">
    <property type="component" value="Unplaced"/>
</dbReference>
<sequence>MPFLLWALQTRKGQSTHWRSRGQLSGGGGLWSGRVRRRKSDMGPGWHMARVAFAKSPKDKERPSSEALGGGEGRLGRIYGAIPKGERGDKKRRKFSAVPKDVLRSLRKEGSVTLRTARHGFKRDEASSVIGLSRERPGRVHEVRKETRESVSRRCFYSASYHLFMSHFGRERLLGLQQKGRRGRRLSRRTARATAEIVKGGYLSGYQRREGGQSSINPGEEKESP</sequence>
<feature type="region of interest" description="Disordered" evidence="1">
    <location>
        <begin position="55"/>
        <end position="94"/>
    </location>
</feature>
<keyword evidence="2" id="KW-1185">Reference proteome</keyword>
<dbReference type="WBParaSite" id="L893_g8954.t1">
    <property type="protein sequence ID" value="L893_g8954.t1"/>
    <property type="gene ID" value="L893_g8954"/>
</dbReference>
<protein>
    <submittedName>
        <fullName evidence="3">Uncharacterized protein</fullName>
    </submittedName>
</protein>
<organism evidence="2 3">
    <name type="scientific">Steinernema glaseri</name>
    <dbReference type="NCBI Taxonomy" id="37863"/>
    <lineage>
        <taxon>Eukaryota</taxon>
        <taxon>Metazoa</taxon>
        <taxon>Ecdysozoa</taxon>
        <taxon>Nematoda</taxon>
        <taxon>Chromadorea</taxon>
        <taxon>Rhabditida</taxon>
        <taxon>Tylenchina</taxon>
        <taxon>Panagrolaimomorpha</taxon>
        <taxon>Strongyloidoidea</taxon>
        <taxon>Steinernematidae</taxon>
        <taxon>Steinernema</taxon>
    </lineage>
</organism>
<reference evidence="3" key="1">
    <citation type="submission" date="2016-11" db="UniProtKB">
        <authorList>
            <consortium name="WormBaseParasite"/>
        </authorList>
    </citation>
    <scope>IDENTIFICATION</scope>
</reference>
<feature type="region of interest" description="Disordered" evidence="1">
    <location>
        <begin position="204"/>
        <end position="225"/>
    </location>
</feature>
<accession>A0A1I8AU91</accession>
<evidence type="ECO:0000313" key="3">
    <source>
        <dbReference type="WBParaSite" id="L893_g8954.t1"/>
    </source>
</evidence>
<proteinExistence type="predicted"/>
<evidence type="ECO:0000313" key="2">
    <source>
        <dbReference type="Proteomes" id="UP000095287"/>
    </source>
</evidence>
<name>A0A1I8AU91_9BILA</name>